<evidence type="ECO:0000256" key="2">
    <source>
        <dbReference type="ARBA" id="ARBA00022630"/>
    </source>
</evidence>
<keyword evidence="2" id="KW-0285">Flavoprotein</keyword>
<dbReference type="KEGG" id="cma:Cmaq_1696"/>
<evidence type="ECO:0000256" key="4">
    <source>
        <dbReference type="ARBA" id="ARBA00023002"/>
    </source>
</evidence>
<dbReference type="RefSeq" id="WP_012186738.1">
    <property type="nucleotide sequence ID" value="NC_009954.1"/>
</dbReference>
<dbReference type="Gene3D" id="3.50.50.60">
    <property type="entry name" value="FAD/NAD(P)-binding domain"/>
    <property type="match status" value="1"/>
</dbReference>
<accession>A8MAE2</accession>
<reference evidence="10 11" key="1">
    <citation type="submission" date="2007-10" db="EMBL/GenBank/DDBJ databases">
        <title>Complete sequence of Caldivirga maquilingensis IC-167.</title>
        <authorList>
            <consortium name="US DOE Joint Genome Institute"/>
            <person name="Copeland A."/>
            <person name="Lucas S."/>
            <person name="Lapidus A."/>
            <person name="Barry K."/>
            <person name="Glavina del Rio T."/>
            <person name="Dalin E."/>
            <person name="Tice H."/>
            <person name="Pitluck S."/>
            <person name="Saunders E."/>
            <person name="Brettin T."/>
            <person name="Bruce D."/>
            <person name="Detter J.C."/>
            <person name="Han C."/>
            <person name="Schmutz J."/>
            <person name="Larimer F."/>
            <person name="Land M."/>
            <person name="Hauser L."/>
            <person name="Kyrpides N."/>
            <person name="Ivanova N."/>
            <person name="Biddle J.F."/>
            <person name="Zhang Z."/>
            <person name="Fitz-Gibbon S.T."/>
            <person name="Lowe T.M."/>
            <person name="Saltikov C."/>
            <person name="House C.H."/>
            <person name="Richardson P."/>
        </authorList>
    </citation>
    <scope>NUCLEOTIDE SEQUENCE [LARGE SCALE GENOMIC DNA]</scope>
    <source>
        <strain evidence="11">ATCC 700844 / DSM 13496 / JCM 10307 / IC-167</strain>
    </source>
</reference>
<dbReference type="GeneID" id="5709114"/>
<evidence type="ECO:0000256" key="1">
    <source>
        <dbReference type="ARBA" id="ARBA00022516"/>
    </source>
</evidence>
<keyword evidence="6" id="KW-0594">Phospholipid biosynthesis</keyword>
<dbReference type="PRINTS" id="PR00420">
    <property type="entry name" value="RNGMNOXGNASE"/>
</dbReference>
<feature type="domain" description="Digeranylgeranylglycerophospholipid reductase catalytic" evidence="9">
    <location>
        <begin position="180"/>
        <end position="270"/>
    </location>
</feature>
<keyword evidence="5" id="KW-0443">Lipid metabolism</keyword>
<dbReference type="InterPro" id="IPR054715">
    <property type="entry name" value="GGR_cat"/>
</dbReference>
<dbReference type="OrthoDB" id="6062at2157"/>
<dbReference type="HOGENOM" id="CLU_024648_0_0_2"/>
<dbReference type="InterPro" id="IPR011777">
    <property type="entry name" value="Geranylgeranyl_Rdtase_fam"/>
</dbReference>
<keyword evidence="4" id="KW-0560">Oxidoreductase</keyword>
<dbReference type="PANTHER" id="PTHR42685">
    <property type="entry name" value="GERANYLGERANYL DIPHOSPHATE REDUCTASE"/>
    <property type="match status" value="1"/>
</dbReference>
<keyword evidence="1" id="KW-0444">Lipid biosynthesis</keyword>
<dbReference type="GO" id="GO:0016628">
    <property type="term" value="F:oxidoreductase activity, acting on the CH-CH group of donors, NAD or NADP as acceptor"/>
    <property type="evidence" value="ECO:0007669"/>
    <property type="project" value="InterPro"/>
</dbReference>
<evidence type="ECO:0000256" key="3">
    <source>
        <dbReference type="ARBA" id="ARBA00022827"/>
    </source>
</evidence>
<gene>
    <name evidence="10" type="ordered locus">Cmaq_1696</name>
</gene>
<dbReference type="NCBIfam" id="NF041080">
    <property type="entry name" value="DGGGPL_reductase"/>
    <property type="match status" value="1"/>
</dbReference>
<dbReference type="Pfam" id="PF22578">
    <property type="entry name" value="GGR_cat"/>
    <property type="match status" value="1"/>
</dbReference>
<dbReference type="InterPro" id="IPR050407">
    <property type="entry name" value="Geranylgeranyl_reductase"/>
</dbReference>
<evidence type="ECO:0000259" key="8">
    <source>
        <dbReference type="Pfam" id="PF00890"/>
    </source>
</evidence>
<keyword evidence="7" id="KW-1208">Phospholipid metabolism</keyword>
<evidence type="ECO:0000256" key="5">
    <source>
        <dbReference type="ARBA" id="ARBA00023098"/>
    </source>
</evidence>
<dbReference type="SUPFAM" id="SSF51905">
    <property type="entry name" value="FAD/NAD(P)-binding domain"/>
    <property type="match status" value="1"/>
</dbReference>
<keyword evidence="3" id="KW-0274">FAD</keyword>
<name>A8MAE2_CALMQ</name>
<evidence type="ECO:0000256" key="6">
    <source>
        <dbReference type="ARBA" id="ARBA00023209"/>
    </source>
</evidence>
<dbReference type="NCBIfam" id="TIGR02032">
    <property type="entry name" value="GG-red-SF"/>
    <property type="match status" value="1"/>
</dbReference>
<dbReference type="EMBL" id="CP000852">
    <property type="protein sequence ID" value="ABW02519.1"/>
    <property type="molecule type" value="Genomic_DNA"/>
</dbReference>
<dbReference type="Proteomes" id="UP000001137">
    <property type="component" value="Chromosome"/>
</dbReference>
<dbReference type="InterPro" id="IPR003953">
    <property type="entry name" value="FAD-dep_OxRdtase_2_FAD-bd"/>
</dbReference>
<organism evidence="10 11">
    <name type="scientific">Caldivirga maquilingensis (strain ATCC 700844 / DSM 13496 / JCM 10307 / IC-167)</name>
    <dbReference type="NCBI Taxonomy" id="397948"/>
    <lineage>
        <taxon>Archaea</taxon>
        <taxon>Thermoproteota</taxon>
        <taxon>Thermoprotei</taxon>
        <taxon>Thermoproteales</taxon>
        <taxon>Thermoproteaceae</taxon>
        <taxon>Caldivirga</taxon>
    </lineage>
</organism>
<dbReference type="Pfam" id="PF00890">
    <property type="entry name" value="FAD_binding_2"/>
    <property type="match status" value="1"/>
</dbReference>
<dbReference type="eggNOG" id="arCOG00570">
    <property type="taxonomic scope" value="Archaea"/>
</dbReference>
<proteinExistence type="predicted"/>
<dbReference type="STRING" id="397948.Cmaq_1696"/>
<evidence type="ECO:0000313" key="11">
    <source>
        <dbReference type="Proteomes" id="UP000001137"/>
    </source>
</evidence>
<dbReference type="PANTHER" id="PTHR42685:SF18">
    <property type="entry name" value="DIGERANYLGERANYLGLYCEROPHOSPHOLIPID REDUCTASE"/>
    <property type="match status" value="1"/>
</dbReference>
<dbReference type="GO" id="GO:0008654">
    <property type="term" value="P:phospholipid biosynthetic process"/>
    <property type="evidence" value="ECO:0007669"/>
    <property type="project" value="UniProtKB-KW"/>
</dbReference>
<keyword evidence="11" id="KW-1185">Reference proteome</keyword>
<dbReference type="InterPro" id="IPR054906">
    <property type="entry name" value="DGGGPL_red"/>
</dbReference>
<feature type="domain" description="FAD-dependent oxidoreductase 2 FAD-binding" evidence="8">
    <location>
        <begin position="6"/>
        <end position="37"/>
    </location>
</feature>
<dbReference type="InterPro" id="IPR036188">
    <property type="entry name" value="FAD/NAD-bd_sf"/>
</dbReference>
<evidence type="ECO:0000313" key="10">
    <source>
        <dbReference type="EMBL" id="ABW02519.1"/>
    </source>
</evidence>
<evidence type="ECO:0000259" key="9">
    <source>
        <dbReference type="Pfam" id="PF22578"/>
    </source>
</evidence>
<dbReference type="AlphaFoldDB" id="A8MAE2"/>
<evidence type="ECO:0000256" key="7">
    <source>
        <dbReference type="ARBA" id="ARBA00023264"/>
    </source>
</evidence>
<sequence>MYKTYDVLIVGAGTAGSYAAYLMAKQGLSVALVERKRAEEVFKVTGDAIGKHHIEELTKSGLSISNDVFMIKYEGAELYSPDLSIKYFVAGEGYGLDIGKWAQWLINAANNSGADIIDNHTVSTPIIEGGFVKGVKASRRDGTQVELRAKVTVDASGATGVVRTKLPSQYRISEPLLPEDASYAYREIVEVDYSIPNPQNIRIYLDNNISPGGYWWFFPKSDRVANVGLGIWGRLVKENGLNPRINYEKYLASSPYVKGRKLLHTGGGIVPTRRPLASMVGPGIVAVGDAAVAVNPIHGGGIGPALLSSALASKAIIEALEKGDVSEAGLWRYNLDYLNAYGIKQAQLDVFRLMLQTLTNDQLNRGLRARILTEDEVLRMSISGNLDLSGGKKALMALRLLKVPDVARKLSLALRYMNEIKKIYINYPRDPSELNNWLAALVAKYNEYRLKLKLPLMTL</sequence>
<protein>
    <submittedName>
        <fullName evidence="10">Geranylgeranyl reductase</fullName>
    </submittedName>
</protein>